<dbReference type="Proteomes" id="UP000604730">
    <property type="component" value="Unassembled WGS sequence"/>
</dbReference>
<keyword evidence="5" id="KW-1185">Reference proteome</keyword>
<evidence type="ECO:0000259" key="3">
    <source>
        <dbReference type="PROSITE" id="PS50977"/>
    </source>
</evidence>
<accession>A0ABS1J1M4</accession>
<evidence type="ECO:0000313" key="5">
    <source>
        <dbReference type="Proteomes" id="UP000604730"/>
    </source>
</evidence>
<dbReference type="PROSITE" id="PS50977">
    <property type="entry name" value="HTH_TETR_2"/>
    <property type="match status" value="1"/>
</dbReference>
<proteinExistence type="predicted"/>
<dbReference type="RefSeq" id="WP_208428911.1">
    <property type="nucleotide sequence ID" value="NZ_JAEPRJ010000001.1"/>
</dbReference>
<evidence type="ECO:0000256" key="1">
    <source>
        <dbReference type="ARBA" id="ARBA00023125"/>
    </source>
</evidence>
<reference evidence="4 5" key="1">
    <citation type="submission" date="2021-01" db="EMBL/GenBank/DDBJ databases">
        <title>Isolation and description of Catonella massiliensis sp. nov., a novel Catonella species, isolated from a stable periodontitis subject.</title>
        <authorList>
            <person name="Antezack A."/>
            <person name="Boxberger M."/>
            <person name="La Scola B."/>
            <person name="Monnet-Corti V."/>
        </authorList>
    </citation>
    <scope>NUCLEOTIDE SEQUENCE [LARGE SCALE GENOMIC DNA]</scope>
    <source>
        <strain evidence="4 5">Marseille-Q4567</strain>
    </source>
</reference>
<dbReference type="InterPro" id="IPR009057">
    <property type="entry name" value="Homeodomain-like_sf"/>
</dbReference>
<gene>
    <name evidence="4" type="ORF">JJN12_06430</name>
</gene>
<dbReference type="SUPFAM" id="SSF46689">
    <property type="entry name" value="Homeodomain-like"/>
    <property type="match status" value="1"/>
</dbReference>
<dbReference type="EMBL" id="JAEPRJ010000001">
    <property type="protein sequence ID" value="MBK5897428.1"/>
    <property type="molecule type" value="Genomic_DNA"/>
</dbReference>
<comment type="caution">
    <text evidence="4">The sequence shown here is derived from an EMBL/GenBank/DDBJ whole genome shotgun (WGS) entry which is preliminary data.</text>
</comment>
<feature type="DNA-binding region" description="H-T-H motif" evidence="2">
    <location>
        <begin position="29"/>
        <end position="48"/>
    </location>
</feature>
<dbReference type="InterPro" id="IPR001647">
    <property type="entry name" value="HTH_TetR"/>
</dbReference>
<feature type="domain" description="HTH tetR-type" evidence="3">
    <location>
        <begin position="6"/>
        <end position="66"/>
    </location>
</feature>
<evidence type="ECO:0000256" key="2">
    <source>
        <dbReference type="PROSITE-ProRule" id="PRU00335"/>
    </source>
</evidence>
<dbReference type="Gene3D" id="1.10.10.60">
    <property type="entry name" value="Homeodomain-like"/>
    <property type="match status" value="1"/>
</dbReference>
<dbReference type="Pfam" id="PF00440">
    <property type="entry name" value="TetR_N"/>
    <property type="match status" value="1"/>
</dbReference>
<protein>
    <submittedName>
        <fullName evidence="4">TetR/AcrR family transcriptional regulator</fullName>
    </submittedName>
</protein>
<sequence>MDYFKGLNRKDYIIKANEMIKREGIDSVSIRKLAKEMKCSSANLYRYFANRDELIYFAQLAELKNYITSLNTAEKVWSNVWERYVGVWYCYCMEAFRKPLAYNLLFFNNYETALSEAIGEYYRMFPEEIDESSTSFQAMLTNPEFLGRDFEMCKLCIADDAITYDNAVMLNRIVCLLYKGYLKTIMDNKITDEETINKYVWDYIYDCELAVKALASDLKGYTGYKTVIAKSCK</sequence>
<keyword evidence="1 2" id="KW-0238">DNA-binding</keyword>
<evidence type="ECO:0000313" key="4">
    <source>
        <dbReference type="EMBL" id="MBK5897428.1"/>
    </source>
</evidence>
<name>A0ABS1J1M4_9FIRM</name>
<organism evidence="4 5">
    <name type="scientific">Catonella massiliensis</name>
    <dbReference type="NCBI Taxonomy" id="2799636"/>
    <lineage>
        <taxon>Bacteria</taxon>
        <taxon>Bacillati</taxon>
        <taxon>Bacillota</taxon>
        <taxon>Clostridia</taxon>
        <taxon>Lachnospirales</taxon>
        <taxon>Lachnospiraceae</taxon>
        <taxon>Catonella</taxon>
    </lineage>
</organism>